<evidence type="ECO:0000256" key="1">
    <source>
        <dbReference type="SAM" id="MobiDB-lite"/>
    </source>
</evidence>
<reference evidence="2" key="1">
    <citation type="submission" date="2013-11" db="EMBL/GenBank/DDBJ databases">
        <title>Microbial diversity, functional groups and degradation webs in Northern and Southern Mediterranean and Red Sea marine crude oil polluted sites.</title>
        <authorList>
            <person name="Daffonchio D."/>
            <person name="Mapelli F."/>
            <person name="Ferrer M."/>
            <person name="Richter M."/>
            <person name="Cherif A."/>
            <person name="Malkawi H.I."/>
            <person name="Yakimov M.M."/>
            <person name="Abdel-Fattah Y.R."/>
            <person name="Blaghen M."/>
            <person name="Golyshin P.N."/>
            <person name="Kalogerakis N."/>
            <person name="Boon N."/>
            <person name="Magagnini M."/>
            <person name="Fava F."/>
        </authorList>
    </citation>
    <scope>NUCLEOTIDE SEQUENCE</scope>
</reference>
<proteinExistence type="predicted"/>
<evidence type="ECO:0000313" key="2">
    <source>
        <dbReference type="EMBL" id="KTF08149.1"/>
    </source>
</evidence>
<organism evidence="2">
    <name type="scientific">marine sediment metagenome</name>
    <dbReference type="NCBI Taxonomy" id="412755"/>
    <lineage>
        <taxon>unclassified sequences</taxon>
        <taxon>metagenomes</taxon>
        <taxon>ecological metagenomes</taxon>
    </lineage>
</organism>
<feature type="compositionally biased region" description="Basic and acidic residues" evidence="1">
    <location>
        <begin position="35"/>
        <end position="46"/>
    </location>
</feature>
<accession>A0A1B6NXJ6</accession>
<gene>
    <name evidence="2" type="ORF">MGSAQ_000356</name>
</gene>
<feature type="non-terminal residue" evidence="2">
    <location>
        <position position="1"/>
    </location>
</feature>
<protein>
    <submittedName>
        <fullName evidence="2">Uncharacterized protein</fullName>
    </submittedName>
</protein>
<dbReference type="AlphaFoldDB" id="A0A1B6NXJ6"/>
<feature type="region of interest" description="Disordered" evidence="1">
    <location>
        <begin position="23"/>
        <end position="46"/>
    </location>
</feature>
<dbReference type="EMBL" id="AYSL01000126">
    <property type="protein sequence ID" value="KTF08149.1"/>
    <property type="molecule type" value="Genomic_DNA"/>
</dbReference>
<sequence>SSLAIAGIEAPSLAKTVLPVAVSKTDDNGGNDPRYNVKDAQPDPVQ</sequence>
<name>A0A1B6NXJ6_9ZZZZ</name>
<comment type="caution">
    <text evidence="2">The sequence shown here is derived from an EMBL/GenBank/DDBJ whole genome shotgun (WGS) entry which is preliminary data.</text>
</comment>